<dbReference type="EMBL" id="MFMW01000002">
    <property type="protein sequence ID" value="OGG87666.1"/>
    <property type="molecule type" value="Genomic_DNA"/>
</dbReference>
<dbReference type="InterPro" id="IPR001555">
    <property type="entry name" value="GART_AS"/>
</dbReference>
<gene>
    <name evidence="5" type="primary">fmt</name>
    <name evidence="8" type="ORF">A3B87_02950</name>
</gene>
<feature type="domain" description="Formyl transferase N-terminal" evidence="6">
    <location>
        <begin position="7"/>
        <end position="185"/>
    </location>
</feature>
<dbReference type="PANTHER" id="PTHR11138">
    <property type="entry name" value="METHIONYL-TRNA FORMYLTRANSFERASE"/>
    <property type="match status" value="1"/>
</dbReference>
<keyword evidence="3 5" id="KW-0808">Transferase</keyword>
<evidence type="ECO:0000259" key="7">
    <source>
        <dbReference type="Pfam" id="PF02911"/>
    </source>
</evidence>
<dbReference type="GO" id="GO:0004479">
    <property type="term" value="F:methionyl-tRNA formyltransferase activity"/>
    <property type="evidence" value="ECO:0007669"/>
    <property type="project" value="UniProtKB-UniRule"/>
</dbReference>
<dbReference type="PROSITE" id="PS00373">
    <property type="entry name" value="GART"/>
    <property type="match status" value="1"/>
</dbReference>
<evidence type="ECO:0000256" key="4">
    <source>
        <dbReference type="ARBA" id="ARBA00022917"/>
    </source>
</evidence>
<dbReference type="AlphaFoldDB" id="A0A1F6FP80"/>
<evidence type="ECO:0000313" key="8">
    <source>
        <dbReference type="EMBL" id="OGG87666.1"/>
    </source>
</evidence>
<dbReference type="InterPro" id="IPR011034">
    <property type="entry name" value="Formyl_transferase-like_C_sf"/>
</dbReference>
<dbReference type="InterPro" id="IPR005793">
    <property type="entry name" value="Formyl_trans_C"/>
</dbReference>
<evidence type="ECO:0000256" key="5">
    <source>
        <dbReference type="HAMAP-Rule" id="MF_00182"/>
    </source>
</evidence>
<dbReference type="InterPro" id="IPR002376">
    <property type="entry name" value="Formyl_transf_N"/>
</dbReference>
<dbReference type="EC" id="2.1.2.9" evidence="2 5"/>
<dbReference type="Proteomes" id="UP000179136">
    <property type="component" value="Unassembled WGS sequence"/>
</dbReference>
<comment type="catalytic activity">
    <reaction evidence="5">
        <text>L-methionyl-tRNA(fMet) + (6R)-10-formyltetrahydrofolate = N-formyl-L-methionyl-tRNA(fMet) + (6S)-5,6,7,8-tetrahydrofolate + H(+)</text>
        <dbReference type="Rhea" id="RHEA:24380"/>
        <dbReference type="Rhea" id="RHEA-COMP:9952"/>
        <dbReference type="Rhea" id="RHEA-COMP:9953"/>
        <dbReference type="ChEBI" id="CHEBI:15378"/>
        <dbReference type="ChEBI" id="CHEBI:57453"/>
        <dbReference type="ChEBI" id="CHEBI:78530"/>
        <dbReference type="ChEBI" id="CHEBI:78844"/>
        <dbReference type="ChEBI" id="CHEBI:195366"/>
        <dbReference type="EC" id="2.1.2.9"/>
    </reaction>
</comment>
<protein>
    <recommendedName>
        <fullName evidence="2 5">Methionyl-tRNA formyltransferase</fullName>
        <ecNumber evidence="2 5">2.1.2.9</ecNumber>
    </recommendedName>
</protein>
<proteinExistence type="inferred from homology"/>
<evidence type="ECO:0000256" key="3">
    <source>
        <dbReference type="ARBA" id="ARBA00022679"/>
    </source>
</evidence>
<dbReference type="Pfam" id="PF00551">
    <property type="entry name" value="Formyl_trans_N"/>
    <property type="match status" value="1"/>
</dbReference>
<dbReference type="NCBIfam" id="TIGR00460">
    <property type="entry name" value="fmt"/>
    <property type="match status" value="1"/>
</dbReference>
<dbReference type="InterPro" id="IPR044135">
    <property type="entry name" value="Met-tRNA-FMT_C"/>
</dbReference>
<comment type="function">
    <text evidence="5">Attaches a formyl group to the free amino group of methionyl-tRNA(fMet). The formyl group appears to play a dual role in the initiator identity of N-formylmethionyl-tRNA by promoting its recognition by IF2 and preventing the misappropriation of this tRNA by the elongation apparatus.</text>
</comment>
<dbReference type="CDD" id="cd08704">
    <property type="entry name" value="Met_tRNA_FMT_C"/>
    <property type="match status" value="1"/>
</dbReference>
<dbReference type="HAMAP" id="MF_00182">
    <property type="entry name" value="Formyl_trans"/>
    <property type="match status" value="1"/>
</dbReference>
<evidence type="ECO:0000256" key="2">
    <source>
        <dbReference type="ARBA" id="ARBA00012261"/>
    </source>
</evidence>
<dbReference type="InterPro" id="IPR041711">
    <property type="entry name" value="Met-tRNA-FMT_N"/>
</dbReference>
<comment type="caution">
    <text evidence="8">The sequence shown here is derived from an EMBL/GenBank/DDBJ whole genome shotgun (WGS) entry which is preliminary data.</text>
</comment>
<dbReference type="SUPFAM" id="SSF50486">
    <property type="entry name" value="FMT C-terminal domain-like"/>
    <property type="match status" value="1"/>
</dbReference>
<evidence type="ECO:0000259" key="6">
    <source>
        <dbReference type="Pfam" id="PF00551"/>
    </source>
</evidence>
<sequence>MNKQYAKIIFFGTSDFAAIILNKLLQTAHCQLAALVTQPDKPAGRKKKLTPPPVKILAQQKNIPVLQPAKLDNNFNQKISALKPNLFIVAEYGNLLPGSTLAIPKHGALNVHPSLLPEYRGPSPMQTALLNDDRQTGITIIKMDEKMDNGPIINQQESIIDKQDTYTSLSKKLAEQSADLLIKTIPDYINKKIKPKKQKHAQASFTKIIKKEDGLITKNKTAEQVFNMWRAYQPWPGVFIESRIKNKELRIKLIKIELTNLMNKKNNPLELFIENNSLYLLCANRTVLKINCLQLNGKKSVDAQSFINGYMK</sequence>
<dbReference type="InterPro" id="IPR036477">
    <property type="entry name" value="Formyl_transf_N_sf"/>
</dbReference>
<dbReference type="CDD" id="cd08646">
    <property type="entry name" value="FMT_core_Met-tRNA-FMT_N"/>
    <property type="match status" value="1"/>
</dbReference>
<dbReference type="PANTHER" id="PTHR11138:SF5">
    <property type="entry name" value="METHIONYL-TRNA FORMYLTRANSFERASE, MITOCHONDRIAL"/>
    <property type="match status" value="1"/>
</dbReference>
<comment type="similarity">
    <text evidence="1 5">Belongs to the Fmt family.</text>
</comment>
<organism evidence="8 9">
    <name type="scientific">Candidatus Kuenenbacteria bacterium RIFCSPHIGHO2_02_FULL_39_13</name>
    <dbReference type="NCBI Taxonomy" id="1798561"/>
    <lineage>
        <taxon>Bacteria</taxon>
        <taxon>Candidatus Kueneniibacteriota</taxon>
    </lineage>
</organism>
<name>A0A1F6FP80_9BACT</name>
<dbReference type="Gene3D" id="3.40.50.12230">
    <property type="match status" value="1"/>
</dbReference>
<accession>A0A1F6FP80</accession>
<keyword evidence="4 5" id="KW-0648">Protein biosynthesis</keyword>
<evidence type="ECO:0000256" key="1">
    <source>
        <dbReference type="ARBA" id="ARBA00010699"/>
    </source>
</evidence>
<evidence type="ECO:0000313" key="9">
    <source>
        <dbReference type="Proteomes" id="UP000179136"/>
    </source>
</evidence>
<dbReference type="SUPFAM" id="SSF53328">
    <property type="entry name" value="Formyltransferase"/>
    <property type="match status" value="1"/>
</dbReference>
<dbReference type="STRING" id="1798561.A3B87_02950"/>
<dbReference type="InterPro" id="IPR005794">
    <property type="entry name" value="Fmt"/>
</dbReference>
<dbReference type="GO" id="GO:0005829">
    <property type="term" value="C:cytosol"/>
    <property type="evidence" value="ECO:0007669"/>
    <property type="project" value="TreeGrafter"/>
</dbReference>
<feature type="binding site" evidence="5">
    <location>
        <begin position="114"/>
        <end position="117"/>
    </location>
    <ligand>
        <name>(6S)-5,6,7,8-tetrahydrofolate</name>
        <dbReference type="ChEBI" id="CHEBI:57453"/>
    </ligand>
</feature>
<feature type="domain" description="Formyl transferase C-terminal" evidence="7">
    <location>
        <begin position="209"/>
        <end position="310"/>
    </location>
</feature>
<dbReference type="Pfam" id="PF02911">
    <property type="entry name" value="Formyl_trans_C"/>
    <property type="match status" value="1"/>
</dbReference>
<reference evidence="8 9" key="1">
    <citation type="journal article" date="2016" name="Nat. Commun.">
        <title>Thousands of microbial genomes shed light on interconnected biogeochemical processes in an aquifer system.</title>
        <authorList>
            <person name="Anantharaman K."/>
            <person name="Brown C.T."/>
            <person name="Hug L.A."/>
            <person name="Sharon I."/>
            <person name="Castelle C.J."/>
            <person name="Probst A.J."/>
            <person name="Thomas B.C."/>
            <person name="Singh A."/>
            <person name="Wilkins M.J."/>
            <person name="Karaoz U."/>
            <person name="Brodie E.L."/>
            <person name="Williams K.H."/>
            <person name="Hubbard S.S."/>
            <person name="Banfield J.F."/>
        </authorList>
    </citation>
    <scope>NUCLEOTIDE SEQUENCE [LARGE SCALE GENOMIC DNA]</scope>
</reference>